<dbReference type="InterPro" id="IPR000182">
    <property type="entry name" value="GNAT_dom"/>
</dbReference>
<dbReference type="PANTHER" id="PTHR41700">
    <property type="entry name" value="GCN5-RELATED N-ACETYLTRANSFERASE"/>
    <property type="match status" value="1"/>
</dbReference>
<dbReference type="RefSeq" id="WP_285582433.1">
    <property type="nucleotide sequence ID" value="NZ_BSTK01000018.1"/>
</dbReference>
<sequence>MADESAIDRLRIGDITDPGDAAAFMDLSREVFGMDSADPVFTPRLLLAAGRNGGAAIGAWLDDEPVGFALGFCGHADDVGFYHYSQVSAVARRFQNLGVGRRLKLAQAEQARARGLRRMRWYFDPMRSRNAHFNLNVLGARVRVVLPNLFGLEQHGRDKGFASHRLVADWDLSLDARRADGDAPAEAATVRVPRDWDGYRARQGDAAARRLLQNTCSELETAFAAGLCAVALRDRDVDWSEYVMVRQ</sequence>
<evidence type="ECO:0000313" key="2">
    <source>
        <dbReference type="EMBL" id="GLY91080.1"/>
    </source>
</evidence>
<evidence type="ECO:0000259" key="1">
    <source>
        <dbReference type="PROSITE" id="PS51186"/>
    </source>
</evidence>
<dbReference type="CDD" id="cd04301">
    <property type="entry name" value="NAT_SF"/>
    <property type="match status" value="1"/>
</dbReference>
<dbReference type="Proteomes" id="UP001165074">
    <property type="component" value="Unassembled WGS sequence"/>
</dbReference>
<reference evidence="2" key="1">
    <citation type="submission" date="2023-03" db="EMBL/GenBank/DDBJ databases">
        <title>Actinoallomurus iriomotensis NBRC 103684.</title>
        <authorList>
            <person name="Ichikawa N."/>
            <person name="Sato H."/>
            <person name="Tonouchi N."/>
        </authorList>
    </citation>
    <scope>NUCLEOTIDE SEQUENCE</scope>
    <source>
        <strain evidence="2">NBRC 103684</strain>
    </source>
</reference>
<dbReference type="EMBL" id="BSTK01000018">
    <property type="protein sequence ID" value="GLY91080.1"/>
    <property type="molecule type" value="Genomic_DNA"/>
</dbReference>
<name>A0A9W6SA29_9ACTN</name>
<dbReference type="SUPFAM" id="SSF55729">
    <property type="entry name" value="Acyl-CoA N-acyltransferases (Nat)"/>
    <property type="match status" value="1"/>
</dbReference>
<gene>
    <name evidence="2" type="ORF">Airi02_090090</name>
</gene>
<evidence type="ECO:0000313" key="3">
    <source>
        <dbReference type="Proteomes" id="UP001165074"/>
    </source>
</evidence>
<proteinExistence type="predicted"/>
<organism evidence="2 3">
    <name type="scientific">Actinoallomurus iriomotensis</name>
    <dbReference type="NCBI Taxonomy" id="478107"/>
    <lineage>
        <taxon>Bacteria</taxon>
        <taxon>Bacillati</taxon>
        <taxon>Actinomycetota</taxon>
        <taxon>Actinomycetes</taxon>
        <taxon>Streptosporangiales</taxon>
        <taxon>Thermomonosporaceae</taxon>
        <taxon>Actinoallomurus</taxon>
    </lineage>
</organism>
<feature type="domain" description="N-acetyltransferase" evidence="1">
    <location>
        <begin position="10"/>
        <end position="177"/>
    </location>
</feature>
<dbReference type="Gene3D" id="3.40.630.30">
    <property type="match status" value="1"/>
</dbReference>
<dbReference type="AlphaFoldDB" id="A0A9W6SA29"/>
<dbReference type="InterPro" id="IPR038764">
    <property type="entry name" value="GNAT_N_AcTrfase_prd"/>
</dbReference>
<comment type="caution">
    <text evidence="2">The sequence shown here is derived from an EMBL/GenBank/DDBJ whole genome shotgun (WGS) entry which is preliminary data.</text>
</comment>
<dbReference type="GO" id="GO:0016747">
    <property type="term" value="F:acyltransferase activity, transferring groups other than amino-acyl groups"/>
    <property type="evidence" value="ECO:0007669"/>
    <property type="project" value="InterPro"/>
</dbReference>
<keyword evidence="3" id="KW-1185">Reference proteome</keyword>
<accession>A0A9W6SA29</accession>
<protein>
    <recommendedName>
        <fullName evidence="1">N-acetyltransferase domain-containing protein</fullName>
    </recommendedName>
</protein>
<dbReference type="Pfam" id="PF00583">
    <property type="entry name" value="Acetyltransf_1"/>
    <property type="match status" value="1"/>
</dbReference>
<dbReference type="InterPro" id="IPR016181">
    <property type="entry name" value="Acyl_CoA_acyltransferase"/>
</dbReference>
<dbReference type="PROSITE" id="PS51186">
    <property type="entry name" value="GNAT"/>
    <property type="match status" value="1"/>
</dbReference>
<dbReference type="PANTHER" id="PTHR41700:SF1">
    <property type="entry name" value="N-ACETYLTRANSFERASE DOMAIN-CONTAINING PROTEIN"/>
    <property type="match status" value="1"/>
</dbReference>